<evidence type="ECO:0000313" key="5">
    <source>
        <dbReference type="Proteomes" id="UP001372338"/>
    </source>
</evidence>
<evidence type="ECO:0000256" key="2">
    <source>
        <dbReference type="ARBA" id="ARBA00023136"/>
    </source>
</evidence>
<dbReference type="InterPro" id="IPR044839">
    <property type="entry name" value="NDR1-like"/>
</dbReference>
<name>A0AAN9EQ38_CROPI</name>
<evidence type="ECO:0000256" key="3">
    <source>
        <dbReference type="SAM" id="Phobius"/>
    </source>
</evidence>
<evidence type="ECO:0000256" key="1">
    <source>
        <dbReference type="ARBA" id="ARBA00004370"/>
    </source>
</evidence>
<comment type="subcellular location">
    <subcellularLocation>
        <location evidence="1">Membrane</location>
    </subcellularLocation>
</comment>
<reference evidence="4 5" key="1">
    <citation type="submission" date="2024-01" db="EMBL/GenBank/DDBJ databases">
        <title>The genomes of 5 underutilized Papilionoideae crops provide insights into root nodulation and disease resistanc.</title>
        <authorList>
            <person name="Yuan L."/>
        </authorList>
    </citation>
    <scope>NUCLEOTIDE SEQUENCE [LARGE SCALE GENOMIC DNA]</scope>
    <source>
        <strain evidence="4">ZHUSHIDOU_FW_LH</strain>
        <tissue evidence="4">Leaf</tissue>
    </source>
</reference>
<dbReference type="Proteomes" id="UP001372338">
    <property type="component" value="Unassembled WGS sequence"/>
</dbReference>
<dbReference type="GO" id="GO:0098542">
    <property type="term" value="P:defense response to other organism"/>
    <property type="evidence" value="ECO:0007669"/>
    <property type="project" value="InterPro"/>
</dbReference>
<dbReference type="PANTHER" id="PTHR31415">
    <property type="entry name" value="OS05G0367900 PROTEIN"/>
    <property type="match status" value="1"/>
</dbReference>
<keyword evidence="3" id="KW-1133">Transmembrane helix</keyword>
<dbReference type="GO" id="GO:0005886">
    <property type="term" value="C:plasma membrane"/>
    <property type="evidence" value="ECO:0007669"/>
    <property type="project" value="TreeGrafter"/>
</dbReference>
<dbReference type="GO" id="GO:0009506">
    <property type="term" value="C:plasmodesma"/>
    <property type="evidence" value="ECO:0007669"/>
    <property type="project" value="TreeGrafter"/>
</dbReference>
<dbReference type="EMBL" id="JAYWIO010000005">
    <property type="protein sequence ID" value="KAK7261184.1"/>
    <property type="molecule type" value="Genomic_DNA"/>
</dbReference>
<sequence>MSSKDCGHHHDDDRRRELLRRVFAGILIFIILILIIIFLIWIILKPTKPRFTIQDATLYVFNSSSTNPSSPSPIGNKLTTTIQVTLTTFNPNERIGILYEELDVFATYQGTQITLPYKIPRAYQDHREQLVWSPIISGDAVPVSSYVLSSIQQEEIAGETFISVKASGRVKWKVGTWVSGSYHIDVNCPSYIRFNSGGNNGIGSLIPLKVQLEQVCAVDV</sequence>
<feature type="transmembrane region" description="Helical" evidence="3">
    <location>
        <begin position="21"/>
        <end position="44"/>
    </location>
</feature>
<comment type="caution">
    <text evidence="4">The sequence shown here is derived from an EMBL/GenBank/DDBJ whole genome shotgun (WGS) entry which is preliminary data.</text>
</comment>
<evidence type="ECO:0000313" key="4">
    <source>
        <dbReference type="EMBL" id="KAK7261184.1"/>
    </source>
</evidence>
<accession>A0AAN9EQ38</accession>
<protein>
    <recommendedName>
        <fullName evidence="6">Late embryogenesis abundant protein LEA-2 subgroup domain-containing protein</fullName>
    </recommendedName>
</protein>
<proteinExistence type="predicted"/>
<evidence type="ECO:0008006" key="6">
    <source>
        <dbReference type="Google" id="ProtNLM"/>
    </source>
</evidence>
<organism evidence="4 5">
    <name type="scientific">Crotalaria pallida</name>
    <name type="common">Smooth rattlebox</name>
    <name type="synonym">Crotalaria striata</name>
    <dbReference type="NCBI Taxonomy" id="3830"/>
    <lineage>
        <taxon>Eukaryota</taxon>
        <taxon>Viridiplantae</taxon>
        <taxon>Streptophyta</taxon>
        <taxon>Embryophyta</taxon>
        <taxon>Tracheophyta</taxon>
        <taxon>Spermatophyta</taxon>
        <taxon>Magnoliopsida</taxon>
        <taxon>eudicotyledons</taxon>
        <taxon>Gunneridae</taxon>
        <taxon>Pentapetalae</taxon>
        <taxon>rosids</taxon>
        <taxon>fabids</taxon>
        <taxon>Fabales</taxon>
        <taxon>Fabaceae</taxon>
        <taxon>Papilionoideae</taxon>
        <taxon>50 kb inversion clade</taxon>
        <taxon>genistoids sensu lato</taxon>
        <taxon>core genistoids</taxon>
        <taxon>Crotalarieae</taxon>
        <taxon>Crotalaria</taxon>
    </lineage>
</organism>
<keyword evidence="3" id="KW-0812">Transmembrane</keyword>
<gene>
    <name evidence="4" type="ORF">RIF29_27489</name>
</gene>
<keyword evidence="2 3" id="KW-0472">Membrane</keyword>
<dbReference type="PANTHER" id="PTHR31415:SF166">
    <property type="entry name" value="LATE EMBRYOGENESIS ABUNDANT (LEA) HYDROXYPROLINE-RICH GLYCOPROTEIN FAMILY"/>
    <property type="match status" value="1"/>
</dbReference>
<keyword evidence="5" id="KW-1185">Reference proteome</keyword>
<dbReference type="AlphaFoldDB" id="A0AAN9EQ38"/>